<dbReference type="OMA" id="CPLNWEH"/>
<dbReference type="eggNOG" id="KOG4297">
    <property type="taxonomic scope" value="Eukaryota"/>
</dbReference>
<dbReference type="InterPro" id="IPR016187">
    <property type="entry name" value="CTDL_fold"/>
</dbReference>
<reference evidence="3" key="3">
    <citation type="submission" date="2025-09" db="UniProtKB">
        <authorList>
            <consortium name="Ensembl"/>
        </authorList>
    </citation>
    <scope>IDENTIFICATION</scope>
</reference>
<dbReference type="Bgee" id="ENSMODG00000007337">
    <property type="expression patterns" value="Expressed in lung and 9 other cell types or tissues"/>
</dbReference>
<gene>
    <name evidence="3" type="primary">CLEC4E</name>
</gene>
<dbReference type="KEGG" id="mdo:100021730"/>
<accession>F7EEU3</accession>
<dbReference type="Pfam" id="PF00059">
    <property type="entry name" value="Lectin_C"/>
    <property type="match status" value="1"/>
</dbReference>
<dbReference type="STRING" id="13616.ENSMODP00000009099"/>
<evidence type="ECO:0000259" key="2">
    <source>
        <dbReference type="PROSITE" id="PS50041"/>
    </source>
</evidence>
<dbReference type="GO" id="GO:0009897">
    <property type="term" value="C:external side of plasma membrane"/>
    <property type="evidence" value="ECO:0000318"/>
    <property type="project" value="GO_Central"/>
</dbReference>
<dbReference type="InterPro" id="IPR033989">
    <property type="entry name" value="CD209-like_CTLD"/>
</dbReference>
<keyword evidence="4" id="KW-1185">Reference proteome</keyword>
<dbReference type="InterPro" id="IPR001304">
    <property type="entry name" value="C-type_lectin-like"/>
</dbReference>
<evidence type="ECO:0000256" key="1">
    <source>
        <dbReference type="ARBA" id="ARBA00022734"/>
    </source>
</evidence>
<dbReference type="FunCoup" id="F7EEU3">
    <property type="interactions" value="130"/>
</dbReference>
<dbReference type="PANTHER" id="PTHR22803">
    <property type="entry name" value="MANNOSE, PHOSPHOLIPASE, LECTIN RECEPTOR RELATED"/>
    <property type="match status" value="1"/>
</dbReference>
<keyword evidence="1" id="KW-0430">Lectin</keyword>
<protein>
    <submittedName>
        <fullName evidence="3">C-type lectin domain family 4 member E</fullName>
    </submittedName>
</protein>
<evidence type="ECO:0000313" key="4">
    <source>
        <dbReference type="Proteomes" id="UP000002280"/>
    </source>
</evidence>
<dbReference type="InParanoid" id="F7EEU3"/>
<evidence type="ECO:0000313" key="3">
    <source>
        <dbReference type="Ensembl" id="ENSMODP00000009099.3"/>
    </source>
</evidence>
<dbReference type="InterPro" id="IPR050111">
    <property type="entry name" value="C-type_lectin/snaclec_domain"/>
</dbReference>
<feature type="domain" description="C-type lectin" evidence="2">
    <location>
        <begin position="94"/>
        <end position="213"/>
    </location>
</feature>
<dbReference type="GeneTree" id="ENSGT00940000160666"/>
<reference evidence="3 4" key="1">
    <citation type="journal article" date="2007" name="Nature">
        <title>Genome of the marsupial Monodelphis domestica reveals innovation in non-coding sequences.</title>
        <authorList>
            <person name="Mikkelsen T.S."/>
            <person name="Wakefield M.J."/>
            <person name="Aken B."/>
            <person name="Amemiya C.T."/>
            <person name="Chang J.L."/>
            <person name="Duke S."/>
            <person name="Garber M."/>
            <person name="Gentles A.J."/>
            <person name="Goodstadt L."/>
            <person name="Heger A."/>
            <person name="Jurka J."/>
            <person name="Kamal M."/>
            <person name="Mauceli E."/>
            <person name="Searle S.M."/>
            <person name="Sharpe T."/>
            <person name="Baker M.L."/>
            <person name="Batzer M.A."/>
            <person name="Benos P.V."/>
            <person name="Belov K."/>
            <person name="Clamp M."/>
            <person name="Cook A."/>
            <person name="Cuff J."/>
            <person name="Das R."/>
            <person name="Davidow L."/>
            <person name="Deakin J.E."/>
            <person name="Fazzari M.J."/>
            <person name="Glass J.L."/>
            <person name="Grabherr M."/>
            <person name="Greally J.M."/>
            <person name="Gu W."/>
            <person name="Hore T.A."/>
            <person name="Huttley G.A."/>
            <person name="Kleber M."/>
            <person name="Jirtle R.L."/>
            <person name="Koina E."/>
            <person name="Lee J.T."/>
            <person name="Mahony S."/>
            <person name="Marra M.A."/>
            <person name="Miller R.D."/>
            <person name="Nicholls R.D."/>
            <person name="Oda M."/>
            <person name="Papenfuss A.T."/>
            <person name="Parra Z.E."/>
            <person name="Pollock D.D."/>
            <person name="Ray D.A."/>
            <person name="Schein J.E."/>
            <person name="Speed T.P."/>
            <person name="Thompson K."/>
            <person name="VandeBerg J.L."/>
            <person name="Wade C.M."/>
            <person name="Walker J.A."/>
            <person name="Waters P.D."/>
            <person name="Webber C."/>
            <person name="Weidman J.R."/>
            <person name="Xie X."/>
            <person name="Zody M.C."/>
            <person name="Baldwin J."/>
            <person name="Abdouelleil A."/>
            <person name="Abdulkadir J."/>
            <person name="Abebe A."/>
            <person name="Abera B."/>
            <person name="Abreu J."/>
            <person name="Acer S.C."/>
            <person name="Aftuck L."/>
            <person name="Alexander A."/>
            <person name="An P."/>
            <person name="Anderson E."/>
            <person name="Anderson S."/>
            <person name="Arachi H."/>
            <person name="Azer M."/>
            <person name="Bachantsang P."/>
            <person name="Barry A."/>
            <person name="Bayul T."/>
            <person name="Berlin A."/>
            <person name="Bessette D."/>
            <person name="Bloom T."/>
            <person name="Bloom T."/>
            <person name="Boguslavskiy L."/>
            <person name="Bonnet C."/>
            <person name="Boukhgalter B."/>
            <person name="Bourzgui I."/>
            <person name="Brown A."/>
            <person name="Cahill P."/>
            <person name="Channer S."/>
            <person name="Cheshatsang Y."/>
            <person name="Chuda L."/>
            <person name="Citroen M."/>
            <person name="Collymore A."/>
            <person name="Cooke P."/>
            <person name="Costello M."/>
            <person name="D'Aco K."/>
            <person name="Daza R."/>
            <person name="De Haan G."/>
            <person name="DeGray S."/>
            <person name="DeMaso C."/>
            <person name="Dhargay N."/>
            <person name="Dooley K."/>
            <person name="Dooley E."/>
            <person name="Doricent M."/>
            <person name="Dorje P."/>
            <person name="Dorjee K."/>
            <person name="Dupes A."/>
            <person name="Elong R."/>
            <person name="Falk J."/>
            <person name="Farina A."/>
            <person name="Faro S."/>
            <person name="Ferguson D."/>
            <person name="Fisher S."/>
            <person name="Foley C.D."/>
            <person name="Franke A."/>
            <person name="Friedrich D."/>
            <person name="Gadbois L."/>
            <person name="Gearin G."/>
            <person name="Gearin C.R."/>
            <person name="Giannoukos G."/>
            <person name="Goode T."/>
            <person name="Graham J."/>
            <person name="Grandbois E."/>
            <person name="Grewal S."/>
            <person name="Gyaltsen K."/>
            <person name="Hafez N."/>
            <person name="Hagos B."/>
            <person name="Hall J."/>
            <person name="Henson C."/>
            <person name="Hollinger A."/>
            <person name="Honan T."/>
            <person name="Huard M.D."/>
            <person name="Hughes L."/>
            <person name="Hurhula B."/>
            <person name="Husby M.E."/>
            <person name="Kamat A."/>
            <person name="Kanga B."/>
            <person name="Kashin S."/>
            <person name="Khazanovich D."/>
            <person name="Kisner P."/>
            <person name="Lance K."/>
            <person name="Lara M."/>
            <person name="Lee W."/>
            <person name="Lennon N."/>
            <person name="Letendre F."/>
            <person name="LeVine R."/>
            <person name="Lipovsky A."/>
            <person name="Liu X."/>
            <person name="Liu J."/>
            <person name="Liu S."/>
            <person name="Lokyitsang T."/>
            <person name="Lokyitsang Y."/>
            <person name="Lubonja R."/>
            <person name="Lui A."/>
            <person name="MacDonald P."/>
            <person name="Magnisalis V."/>
            <person name="Maru K."/>
            <person name="Matthews C."/>
            <person name="McCusker W."/>
            <person name="McDonough S."/>
            <person name="Mehta T."/>
            <person name="Meldrim J."/>
            <person name="Meneus L."/>
            <person name="Mihai O."/>
            <person name="Mihalev A."/>
            <person name="Mihova T."/>
            <person name="Mittelman R."/>
            <person name="Mlenga V."/>
            <person name="Montmayeur A."/>
            <person name="Mulrain L."/>
            <person name="Navidi A."/>
            <person name="Naylor J."/>
            <person name="Negash T."/>
            <person name="Nguyen T."/>
            <person name="Nguyen N."/>
            <person name="Nicol R."/>
            <person name="Norbu C."/>
            <person name="Norbu N."/>
            <person name="Novod N."/>
            <person name="O'Neill B."/>
            <person name="Osman S."/>
            <person name="Markiewicz E."/>
            <person name="Oyono O.L."/>
            <person name="Patti C."/>
            <person name="Phunkhang P."/>
            <person name="Pierre F."/>
            <person name="Priest M."/>
            <person name="Raghuraman S."/>
            <person name="Rege F."/>
            <person name="Reyes R."/>
            <person name="Rise C."/>
            <person name="Rogov P."/>
            <person name="Ross K."/>
            <person name="Ryan E."/>
            <person name="Settipalli S."/>
            <person name="Shea T."/>
            <person name="Sherpa N."/>
            <person name="Shi L."/>
            <person name="Shih D."/>
            <person name="Sparrow T."/>
            <person name="Spaulding J."/>
            <person name="Stalker J."/>
            <person name="Stange-Thomann N."/>
            <person name="Stavropoulos S."/>
            <person name="Stone C."/>
            <person name="Strader C."/>
            <person name="Tesfaye S."/>
            <person name="Thomson T."/>
            <person name="Thoulutsang Y."/>
            <person name="Thoulutsang D."/>
            <person name="Topham K."/>
            <person name="Topping I."/>
            <person name="Tsamla T."/>
            <person name="Vassiliev H."/>
            <person name="Vo A."/>
            <person name="Wangchuk T."/>
            <person name="Wangdi T."/>
            <person name="Weiand M."/>
            <person name="Wilkinson J."/>
            <person name="Wilson A."/>
            <person name="Yadav S."/>
            <person name="Young G."/>
            <person name="Yu Q."/>
            <person name="Zembek L."/>
            <person name="Zhong D."/>
            <person name="Zimmer A."/>
            <person name="Zwirko Z."/>
            <person name="Jaffe D.B."/>
            <person name="Alvarez P."/>
            <person name="Brockman W."/>
            <person name="Butler J."/>
            <person name="Chin C."/>
            <person name="Gnerre S."/>
            <person name="MacCallum I."/>
            <person name="Graves J.A."/>
            <person name="Ponting C.P."/>
            <person name="Breen M."/>
            <person name="Samollow P.B."/>
            <person name="Lander E.S."/>
            <person name="Lindblad-Toh K."/>
        </authorList>
    </citation>
    <scope>NUCLEOTIDE SEQUENCE [LARGE SCALE GENOMIC DNA]</scope>
</reference>
<dbReference type="HOGENOM" id="CLU_049894_7_5_1"/>
<dbReference type="AlphaFoldDB" id="F7EEU3"/>
<dbReference type="PROSITE" id="PS50041">
    <property type="entry name" value="C_TYPE_LECTIN_2"/>
    <property type="match status" value="1"/>
</dbReference>
<dbReference type="GO" id="GO:0030246">
    <property type="term" value="F:carbohydrate binding"/>
    <property type="evidence" value="ECO:0000318"/>
    <property type="project" value="GO_Central"/>
</dbReference>
<dbReference type="Gene3D" id="3.10.100.10">
    <property type="entry name" value="Mannose-Binding Protein A, subunit A"/>
    <property type="match status" value="1"/>
</dbReference>
<dbReference type="SUPFAM" id="SSF56436">
    <property type="entry name" value="C-type lectin-like"/>
    <property type="match status" value="1"/>
</dbReference>
<dbReference type="GO" id="GO:0005509">
    <property type="term" value="F:calcium ion binding"/>
    <property type="evidence" value="ECO:0007669"/>
    <property type="project" value="Ensembl"/>
</dbReference>
<dbReference type="GO" id="GO:0038187">
    <property type="term" value="F:pattern recognition receptor activity"/>
    <property type="evidence" value="ECO:0000318"/>
    <property type="project" value="GO_Central"/>
</dbReference>
<reference evidence="3" key="2">
    <citation type="submission" date="2025-08" db="UniProtKB">
        <authorList>
            <consortium name="Ensembl"/>
        </authorList>
    </citation>
    <scope>IDENTIFICATION</scope>
</reference>
<dbReference type="SMART" id="SM00034">
    <property type="entry name" value="CLECT"/>
    <property type="match status" value="1"/>
</dbReference>
<name>F7EEU3_MONDO</name>
<dbReference type="CDD" id="cd03590">
    <property type="entry name" value="CLECT_DC-SIGN_like"/>
    <property type="match status" value="1"/>
</dbReference>
<dbReference type="Proteomes" id="UP000002280">
    <property type="component" value="Chromosome 8"/>
</dbReference>
<dbReference type="Ensembl" id="ENSMODT00000009279.4">
    <property type="protein sequence ID" value="ENSMODP00000009099.3"/>
    <property type="gene ID" value="ENSMODG00000007337.4"/>
</dbReference>
<dbReference type="GO" id="GO:0002221">
    <property type="term" value="P:pattern recognition receptor signaling pathway"/>
    <property type="evidence" value="ECO:0007669"/>
    <property type="project" value="Ensembl"/>
</dbReference>
<dbReference type="GO" id="GO:0006955">
    <property type="term" value="P:immune response"/>
    <property type="evidence" value="ECO:0000318"/>
    <property type="project" value="GO_Central"/>
</dbReference>
<proteinExistence type="predicted"/>
<dbReference type="InterPro" id="IPR016186">
    <property type="entry name" value="C-type_lectin-like/link_sf"/>
</dbReference>
<sequence>MQWMSLASSESLYPSYLGRAECFSHRHLVFAGMAVSLLTLCFITKCVLSYRIFFQDCEEITNQSDLIGHLKELSCFPDASRSISNCCPLNWKNFQFSCYFFSNDTMTWTASLKNCETVGAHLAVINTQEEQNFLYQTKPSGKEFYIGLTDQVVDGQWQWVDDTPFNKALSFWDVGEPNNIAGVEDCVTIRDSSNANRNWNDMTCFFKMYRICEKPVRSFSVEKK</sequence>
<organism evidence="3 4">
    <name type="scientific">Monodelphis domestica</name>
    <name type="common">Gray short-tailed opossum</name>
    <dbReference type="NCBI Taxonomy" id="13616"/>
    <lineage>
        <taxon>Eukaryota</taxon>
        <taxon>Metazoa</taxon>
        <taxon>Chordata</taxon>
        <taxon>Craniata</taxon>
        <taxon>Vertebrata</taxon>
        <taxon>Euteleostomi</taxon>
        <taxon>Mammalia</taxon>
        <taxon>Metatheria</taxon>
        <taxon>Didelphimorphia</taxon>
        <taxon>Didelphidae</taxon>
        <taxon>Monodelphis</taxon>
    </lineage>
</organism>